<evidence type="ECO:0000259" key="3">
    <source>
        <dbReference type="PROSITE" id="PS50102"/>
    </source>
</evidence>
<evidence type="ECO:0000256" key="2">
    <source>
        <dbReference type="SAM" id="MobiDB-lite"/>
    </source>
</evidence>
<feature type="region of interest" description="Disordered" evidence="2">
    <location>
        <begin position="190"/>
        <end position="216"/>
    </location>
</feature>
<dbReference type="InterPro" id="IPR012677">
    <property type="entry name" value="Nucleotide-bd_a/b_plait_sf"/>
</dbReference>
<keyword evidence="1" id="KW-0694">RNA-binding</keyword>
<dbReference type="AlphaFoldDB" id="A0AAD5K617"/>
<accession>A0AAD5K617</accession>
<feature type="domain" description="RRM" evidence="3">
    <location>
        <begin position="381"/>
        <end position="469"/>
    </location>
</feature>
<feature type="region of interest" description="Disordered" evidence="2">
    <location>
        <begin position="235"/>
        <end position="263"/>
    </location>
</feature>
<evidence type="ECO:0000256" key="1">
    <source>
        <dbReference type="PROSITE-ProRule" id="PRU00176"/>
    </source>
</evidence>
<dbReference type="SUPFAM" id="SSF54928">
    <property type="entry name" value="RNA-binding domain, RBD"/>
    <property type="match status" value="1"/>
</dbReference>
<name>A0AAD5K617_9FUNG</name>
<evidence type="ECO:0000313" key="4">
    <source>
        <dbReference type="EMBL" id="KAI9270785.1"/>
    </source>
</evidence>
<dbReference type="InterPro" id="IPR035979">
    <property type="entry name" value="RBD_domain_sf"/>
</dbReference>
<dbReference type="GO" id="GO:0003723">
    <property type="term" value="F:RNA binding"/>
    <property type="evidence" value="ECO:0007669"/>
    <property type="project" value="UniProtKB-UniRule"/>
</dbReference>
<feature type="region of interest" description="Disordered" evidence="2">
    <location>
        <begin position="298"/>
        <end position="351"/>
    </location>
</feature>
<feature type="compositionally biased region" description="Polar residues" evidence="2">
    <location>
        <begin position="237"/>
        <end position="263"/>
    </location>
</feature>
<sequence>MNSQFTAYDQQGTIQHTYNSDNTNEYQIFTLRNRKSEESQKLTSAALRSPVIAPIDKRVGGFAACSINERVGEPPQPTPLGYEQRHYPYRRKSEYGYNALYSSASTHTREQQRRQSYSQTIVQHSDTQNQPSNKLIVYEPQPPQHQKDYQQPKSIAGSPFSAFGVQQQWSTLWQDGGNNYYPMQQQLRTNSLEHQQQQQKERHHPHLFSIPPTTTMLPKSDDTLDVYVRAATHHHQSSYNNDPFETTHTTASTVASESGSNSCRPTWSQIISVSASSTVANNVINPAMSQPVITHLKNNEGEKNSTSNNRVASSSTENQGYSSVFPPGSTFEINTTSSQAEAENDALPRPRANNATKLLSQSLSYTMAVANNPPAHPKKYAVAKISNIPWNASIHDIETLFKDTELDVKLPSKQDTAQCIHIIIDKSSGKTLSEAYVEFESEQDITRVLQKLKSPQVKTRRVYITKSSPEKLFRDIFPQWRGVFIDGLPSIADEQQQITAHLLLDSSCPSPSPPPPLVEGHEYESLLGICRNFKLHFSRKCAERPFENFISMIVKFPWDKPVIITTMQRDHLYEYYKLATGVLHAHLSKPNIQIDKTLMPRMVRAAIMCPGLTIPQKKGILTASEIACPVDLLHLIEPPSDDEVASSSSGDEHHISS</sequence>
<feature type="compositionally biased region" description="Polar residues" evidence="2">
    <location>
        <begin position="304"/>
        <end position="322"/>
    </location>
</feature>
<feature type="compositionally biased region" description="Polar residues" evidence="2">
    <location>
        <begin position="331"/>
        <end position="341"/>
    </location>
</feature>
<keyword evidence="5" id="KW-1185">Reference proteome</keyword>
<reference evidence="4" key="1">
    <citation type="journal article" date="2022" name="IScience">
        <title>Evolution of zygomycete secretomes and the origins of terrestrial fungal ecologies.</title>
        <authorList>
            <person name="Chang Y."/>
            <person name="Wang Y."/>
            <person name="Mondo S."/>
            <person name="Ahrendt S."/>
            <person name="Andreopoulos W."/>
            <person name="Barry K."/>
            <person name="Beard J."/>
            <person name="Benny G.L."/>
            <person name="Blankenship S."/>
            <person name="Bonito G."/>
            <person name="Cuomo C."/>
            <person name="Desiro A."/>
            <person name="Gervers K.A."/>
            <person name="Hundley H."/>
            <person name="Kuo A."/>
            <person name="LaButti K."/>
            <person name="Lang B.F."/>
            <person name="Lipzen A."/>
            <person name="O'Donnell K."/>
            <person name="Pangilinan J."/>
            <person name="Reynolds N."/>
            <person name="Sandor L."/>
            <person name="Smith M.E."/>
            <person name="Tsang A."/>
            <person name="Grigoriev I.V."/>
            <person name="Stajich J.E."/>
            <person name="Spatafora J.W."/>
        </authorList>
    </citation>
    <scope>NUCLEOTIDE SEQUENCE</scope>
    <source>
        <strain evidence="4">RSA 2281</strain>
    </source>
</reference>
<protein>
    <recommendedName>
        <fullName evidence="3">RRM domain-containing protein</fullName>
    </recommendedName>
</protein>
<dbReference type="EMBL" id="JAIXMP010000007">
    <property type="protein sequence ID" value="KAI9270785.1"/>
    <property type="molecule type" value="Genomic_DNA"/>
</dbReference>
<gene>
    <name evidence="4" type="ORF">BDA99DRAFT_557582</name>
</gene>
<comment type="caution">
    <text evidence="4">The sequence shown here is derived from an EMBL/GenBank/DDBJ whole genome shotgun (WGS) entry which is preliminary data.</text>
</comment>
<proteinExistence type="predicted"/>
<feature type="compositionally biased region" description="Polar residues" evidence="2">
    <location>
        <begin position="114"/>
        <end position="133"/>
    </location>
</feature>
<dbReference type="InterPro" id="IPR000504">
    <property type="entry name" value="RRM_dom"/>
</dbReference>
<evidence type="ECO:0000313" key="5">
    <source>
        <dbReference type="Proteomes" id="UP001209540"/>
    </source>
</evidence>
<dbReference type="SMART" id="SM00360">
    <property type="entry name" value="RRM"/>
    <property type="match status" value="1"/>
</dbReference>
<dbReference type="PROSITE" id="PS50102">
    <property type="entry name" value="RRM"/>
    <property type="match status" value="1"/>
</dbReference>
<feature type="region of interest" description="Disordered" evidence="2">
    <location>
        <begin position="104"/>
        <end position="135"/>
    </location>
</feature>
<dbReference type="Gene3D" id="3.30.70.330">
    <property type="match status" value="1"/>
</dbReference>
<dbReference type="Proteomes" id="UP001209540">
    <property type="component" value="Unassembled WGS sequence"/>
</dbReference>
<organism evidence="4 5">
    <name type="scientific">Phascolomyces articulosus</name>
    <dbReference type="NCBI Taxonomy" id="60185"/>
    <lineage>
        <taxon>Eukaryota</taxon>
        <taxon>Fungi</taxon>
        <taxon>Fungi incertae sedis</taxon>
        <taxon>Mucoromycota</taxon>
        <taxon>Mucoromycotina</taxon>
        <taxon>Mucoromycetes</taxon>
        <taxon>Mucorales</taxon>
        <taxon>Lichtheimiaceae</taxon>
        <taxon>Phascolomyces</taxon>
    </lineage>
</organism>
<reference evidence="4" key="2">
    <citation type="submission" date="2023-02" db="EMBL/GenBank/DDBJ databases">
        <authorList>
            <consortium name="DOE Joint Genome Institute"/>
            <person name="Mondo S.J."/>
            <person name="Chang Y."/>
            <person name="Wang Y."/>
            <person name="Ahrendt S."/>
            <person name="Andreopoulos W."/>
            <person name="Barry K."/>
            <person name="Beard J."/>
            <person name="Benny G.L."/>
            <person name="Blankenship S."/>
            <person name="Bonito G."/>
            <person name="Cuomo C."/>
            <person name="Desiro A."/>
            <person name="Gervers K.A."/>
            <person name="Hundley H."/>
            <person name="Kuo A."/>
            <person name="LaButti K."/>
            <person name="Lang B.F."/>
            <person name="Lipzen A."/>
            <person name="O'Donnell K."/>
            <person name="Pangilinan J."/>
            <person name="Reynolds N."/>
            <person name="Sandor L."/>
            <person name="Smith M.W."/>
            <person name="Tsang A."/>
            <person name="Grigoriev I.V."/>
            <person name="Stajich J.E."/>
            <person name="Spatafora J.W."/>
        </authorList>
    </citation>
    <scope>NUCLEOTIDE SEQUENCE</scope>
    <source>
        <strain evidence="4">RSA 2281</strain>
    </source>
</reference>
<dbReference type="CDD" id="cd12254">
    <property type="entry name" value="RRM_hnRNPH_ESRPs_RBM12_like"/>
    <property type="match status" value="1"/>
</dbReference>